<name>A0A5B0M8Y9_PUCGR</name>
<proteinExistence type="predicted"/>
<dbReference type="AlphaFoldDB" id="A0A5B0M8Y9"/>
<organism evidence="1 2">
    <name type="scientific">Puccinia graminis f. sp. tritici</name>
    <dbReference type="NCBI Taxonomy" id="56615"/>
    <lineage>
        <taxon>Eukaryota</taxon>
        <taxon>Fungi</taxon>
        <taxon>Dikarya</taxon>
        <taxon>Basidiomycota</taxon>
        <taxon>Pucciniomycotina</taxon>
        <taxon>Pucciniomycetes</taxon>
        <taxon>Pucciniales</taxon>
        <taxon>Pucciniaceae</taxon>
        <taxon>Puccinia</taxon>
    </lineage>
</organism>
<protein>
    <submittedName>
        <fullName evidence="1">Uncharacterized protein</fullName>
    </submittedName>
</protein>
<dbReference type="EMBL" id="VSWC01000158">
    <property type="protein sequence ID" value="KAA1073172.1"/>
    <property type="molecule type" value="Genomic_DNA"/>
</dbReference>
<evidence type="ECO:0000313" key="1">
    <source>
        <dbReference type="EMBL" id="KAA1073172.1"/>
    </source>
</evidence>
<evidence type="ECO:0000313" key="2">
    <source>
        <dbReference type="Proteomes" id="UP000324748"/>
    </source>
</evidence>
<keyword evidence="2" id="KW-1185">Reference proteome</keyword>
<gene>
    <name evidence="1" type="ORF">PGT21_002443</name>
</gene>
<accession>A0A5B0M8Y9</accession>
<reference evidence="1 2" key="1">
    <citation type="submission" date="2019-05" db="EMBL/GenBank/DDBJ databases">
        <title>Emergence of the Ug99 lineage of the wheat stem rust pathogen through somatic hybridization.</title>
        <authorList>
            <person name="Li F."/>
            <person name="Upadhyaya N.M."/>
            <person name="Sperschneider J."/>
            <person name="Matny O."/>
            <person name="Nguyen-Phuc H."/>
            <person name="Mago R."/>
            <person name="Raley C."/>
            <person name="Miller M.E."/>
            <person name="Silverstein K.A.T."/>
            <person name="Henningsen E."/>
            <person name="Hirsch C.D."/>
            <person name="Visser B."/>
            <person name="Pretorius Z.A."/>
            <person name="Steffenson B.J."/>
            <person name="Schwessinger B."/>
            <person name="Dodds P.N."/>
            <person name="Figueroa M."/>
        </authorList>
    </citation>
    <scope>NUCLEOTIDE SEQUENCE [LARGE SCALE GENOMIC DNA]</scope>
    <source>
        <strain evidence="1">21-0</strain>
    </source>
</reference>
<dbReference type="Proteomes" id="UP000324748">
    <property type="component" value="Unassembled WGS sequence"/>
</dbReference>
<sequence length="147" mass="16532">MQLPPPCLSVCVNNPDLPSHIKNPSPLNNCVYVNTTLFITQRYQSGKIGGSEPVQSFFNAPKTLLHCHARSCTSWAGNVSGRSLTSYQTNQPIARTHNVQSREAWSTALVLSFLPMEVLLVFRNAPCAHRQMYRCMIRKNQTRRSSL</sequence>
<comment type="caution">
    <text evidence="1">The sequence shown here is derived from an EMBL/GenBank/DDBJ whole genome shotgun (WGS) entry which is preliminary data.</text>
</comment>